<dbReference type="Proteomes" id="UP000306050">
    <property type="component" value="Chromosome SGRAM_1"/>
</dbReference>
<dbReference type="GO" id="GO:0000139">
    <property type="term" value="C:Golgi membrane"/>
    <property type="evidence" value="ECO:0007669"/>
    <property type="project" value="UniProtKB-SubCell"/>
</dbReference>
<feature type="compositionally biased region" description="Polar residues" evidence="7">
    <location>
        <begin position="187"/>
        <end position="200"/>
    </location>
</feature>
<evidence type="ECO:0000256" key="3">
    <source>
        <dbReference type="ARBA" id="ARBA00022692"/>
    </source>
</evidence>
<dbReference type="GO" id="GO:0006829">
    <property type="term" value="P:zinc ion transport"/>
    <property type="evidence" value="ECO:0007669"/>
    <property type="project" value="InterPro"/>
</dbReference>
<feature type="compositionally biased region" description="Basic and acidic residues" evidence="7">
    <location>
        <begin position="116"/>
        <end position="138"/>
    </location>
</feature>
<feature type="transmembrane region" description="Helical" evidence="8">
    <location>
        <begin position="6"/>
        <end position="28"/>
    </location>
</feature>
<keyword evidence="10" id="KW-1185">Reference proteome</keyword>
<evidence type="ECO:0000256" key="4">
    <source>
        <dbReference type="ARBA" id="ARBA00022989"/>
    </source>
</evidence>
<evidence type="ECO:0000313" key="9">
    <source>
        <dbReference type="EMBL" id="TKY91039.1"/>
    </source>
</evidence>
<dbReference type="GeneID" id="40723933"/>
<dbReference type="GO" id="GO:0046873">
    <property type="term" value="F:metal ion transmembrane transporter activity"/>
    <property type="evidence" value="ECO:0007669"/>
    <property type="project" value="InterPro"/>
</dbReference>
<reference evidence="9 10" key="1">
    <citation type="submission" date="2019-05" db="EMBL/GenBank/DDBJ databases">
        <title>Sporisorium graminicola CBS 10092 draft sequencing and annotation.</title>
        <authorList>
            <person name="Solano-Gonzalez S."/>
            <person name="Caddick M.X."/>
            <person name="Darby A."/>
        </authorList>
    </citation>
    <scope>NUCLEOTIDE SEQUENCE [LARGE SCALE GENOMIC DNA]</scope>
    <source>
        <strain evidence="9 10">CBS 10092</strain>
    </source>
</reference>
<feature type="region of interest" description="Disordered" evidence="7">
    <location>
        <begin position="115"/>
        <end position="145"/>
    </location>
</feature>
<keyword evidence="5" id="KW-0333">Golgi apparatus</keyword>
<protein>
    <submittedName>
        <fullName evidence="9">Uncharacterized protein</fullName>
    </submittedName>
</protein>
<dbReference type="PANTHER" id="PTHR16133:SF0">
    <property type="entry name" value="ZINC_IRON REGULATED TRANSPORTER-RELATED PROTEIN 102B, ISOFORM E"/>
    <property type="match status" value="1"/>
</dbReference>
<comment type="subcellular location">
    <subcellularLocation>
        <location evidence="1">Endomembrane system</location>
        <topology evidence="1">Multi-pass membrane protein</topology>
    </subcellularLocation>
    <subcellularLocation>
        <location evidence="2">Golgi apparatus membrane</location>
    </subcellularLocation>
</comment>
<dbReference type="InterPro" id="IPR003689">
    <property type="entry name" value="ZIP"/>
</dbReference>
<keyword evidence="6 8" id="KW-0472">Membrane</keyword>
<comment type="caution">
    <text evidence="9">The sequence shown here is derived from an EMBL/GenBank/DDBJ whole genome shotgun (WGS) entry which is preliminary data.</text>
</comment>
<feature type="region of interest" description="Disordered" evidence="7">
    <location>
        <begin position="250"/>
        <end position="297"/>
    </location>
</feature>
<dbReference type="Pfam" id="PF02535">
    <property type="entry name" value="Zip"/>
    <property type="match status" value="1"/>
</dbReference>
<accession>A0A4V6EUK9</accession>
<keyword evidence="4 8" id="KW-1133">Transmembrane helix</keyword>
<organism evidence="9 10">
    <name type="scientific">Sporisorium graminicola</name>
    <dbReference type="NCBI Taxonomy" id="280036"/>
    <lineage>
        <taxon>Eukaryota</taxon>
        <taxon>Fungi</taxon>
        <taxon>Dikarya</taxon>
        <taxon>Basidiomycota</taxon>
        <taxon>Ustilaginomycotina</taxon>
        <taxon>Ustilaginomycetes</taxon>
        <taxon>Ustilaginales</taxon>
        <taxon>Ustilaginaceae</taxon>
        <taxon>Sporisorium</taxon>
    </lineage>
</organism>
<feature type="transmembrane region" description="Helical" evidence="8">
    <location>
        <begin position="446"/>
        <end position="469"/>
    </location>
</feature>
<gene>
    <name evidence="9" type="ORF">EX895_001038</name>
</gene>
<feature type="compositionally biased region" description="Basic and acidic residues" evidence="7">
    <location>
        <begin position="263"/>
        <end position="274"/>
    </location>
</feature>
<dbReference type="OrthoDB" id="19859at2759"/>
<proteinExistence type="predicted"/>
<dbReference type="PANTHER" id="PTHR16133">
    <property type="entry name" value="SOLUTE CARRIER FAMILY 39 ZINC TRANSPORTER , MEMBER 9-RELATED"/>
    <property type="match status" value="1"/>
</dbReference>
<feature type="transmembrane region" description="Helical" evidence="8">
    <location>
        <begin position="40"/>
        <end position="63"/>
    </location>
</feature>
<evidence type="ECO:0000256" key="1">
    <source>
        <dbReference type="ARBA" id="ARBA00004127"/>
    </source>
</evidence>
<feature type="transmembrane region" description="Helical" evidence="8">
    <location>
        <begin position="412"/>
        <end position="434"/>
    </location>
</feature>
<evidence type="ECO:0000256" key="5">
    <source>
        <dbReference type="ARBA" id="ARBA00023034"/>
    </source>
</evidence>
<dbReference type="EMBL" id="SRRM01000002">
    <property type="protein sequence ID" value="TKY91039.1"/>
    <property type="molecule type" value="Genomic_DNA"/>
</dbReference>
<feature type="compositionally biased region" description="Basic and acidic residues" evidence="7">
    <location>
        <begin position="286"/>
        <end position="297"/>
    </location>
</feature>
<evidence type="ECO:0000256" key="7">
    <source>
        <dbReference type="SAM" id="MobiDB-lite"/>
    </source>
</evidence>
<feature type="region of interest" description="Disordered" evidence="7">
    <location>
        <begin position="311"/>
        <end position="331"/>
    </location>
</feature>
<dbReference type="RefSeq" id="XP_029743024.1">
    <property type="nucleotide sequence ID" value="XM_029881638.1"/>
</dbReference>
<feature type="region of interest" description="Disordered" evidence="7">
    <location>
        <begin position="351"/>
        <end position="370"/>
    </location>
</feature>
<feature type="region of interest" description="Disordered" evidence="7">
    <location>
        <begin position="170"/>
        <end position="202"/>
    </location>
</feature>
<dbReference type="InterPro" id="IPR045891">
    <property type="entry name" value="ZIP9"/>
</dbReference>
<evidence type="ECO:0000256" key="8">
    <source>
        <dbReference type="SAM" id="Phobius"/>
    </source>
</evidence>
<feature type="transmembrane region" description="Helical" evidence="8">
    <location>
        <begin position="489"/>
        <end position="511"/>
    </location>
</feature>
<sequence>MSGFIAFLLLVSGMGVGTLVCGLAPLSLPLSHRMMRVLEVFGAGLLVGAAVTVVIPEGANALFANVTPQPPAHALTSAYANALHPPTALPLVAPIKLQPTDAQPPQESWAWSFVTKRSEEPSDDHDHAPDRGQHHGSEHTFTSSDAEHRLGGSILFGIVLMYVIDQLTSSSAGPSAEHSHDKAHGNMTPSQPHNHSNDYASTPVRPRLETHRLSKSFHHRPDPTAIPNSLHKVSSRASFTLFDRSQYIISQNDEEAQVGGAPRPEESDPHRRIESAAARSSSSDHGLPDDYDDHHPEHYHHADLKRVSSTIGNNSEWHSSPRSSTTFNRETPITDLSSTSAAAPLLQRHASFTSVNSGRPASKRRGSTSSAGIVQSTFGQALTTILGLLIHASADGIAMGASARSGDQTLTMVVFVAIMVHKAPAAFGLCAMLMSQRLSRTSIRKAVAVFALASPLGAVLTYGLLALFFDADGAMAHGSSGEGQGIDAKSIGTALAFSGGTFLFVAFHAVLELAGAEADTVPRQLGGDEAGEVQILGKWLRIVLLIVGACTPRMLQGVLATFGGSHEH</sequence>
<name>A0A4V6EUK9_9BASI</name>
<evidence type="ECO:0000256" key="6">
    <source>
        <dbReference type="ARBA" id="ARBA00023136"/>
    </source>
</evidence>
<keyword evidence="3 8" id="KW-0812">Transmembrane</keyword>
<evidence type="ECO:0000313" key="10">
    <source>
        <dbReference type="Proteomes" id="UP000306050"/>
    </source>
</evidence>
<dbReference type="AlphaFoldDB" id="A0A4V6EUK9"/>
<dbReference type="KEGG" id="sgra:EX895_001038"/>
<evidence type="ECO:0000256" key="2">
    <source>
        <dbReference type="ARBA" id="ARBA00004394"/>
    </source>
</evidence>